<dbReference type="GO" id="GO:0016119">
    <property type="term" value="P:carotene metabolic process"/>
    <property type="evidence" value="ECO:0007669"/>
    <property type="project" value="TreeGrafter"/>
</dbReference>
<comment type="caution">
    <text evidence="5">The sequence shown here is derived from an EMBL/GenBank/DDBJ whole genome shotgun (WGS) entry which is preliminary data.</text>
</comment>
<keyword evidence="4" id="KW-0812">Transmembrane</keyword>
<dbReference type="GO" id="GO:0016123">
    <property type="term" value="P:xanthophyll biosynthetic process"/>
    <property type="evidence" value="ECO:0007669"/>
    <property type="project" value="TreeGrafter"/>
</dbReference>
<feature type="transmembrane region" description="Helical" evidence="4">
    <location>
        <begin position="12"/>
        <end position="34"/>
    </location>
</feature>
<name>A0A512BH54_9BACT</name>
<evidence type="ECO:0000313" key="5">
    <source>
        <dbReference type="EMBL" id="GEO11289.1"/>
    </source>
</evidence>
<keyword evidence="4" id="KW-0472">Membrane</keyword>
<dbReference type="EMBL" id="BJYT01000018">
    <property type="protein sequence ID" value="GEO11289.1"/>
    <property type="molecule type" value="Genomic_DNA"/>
</dbReference>
<evidence type="ECO:0000256" key="1">
    <source>
        <dbReference type="ARBA" id="ARBA00009324"/>
    </source>
</evidence>
<evidence type="ECO:0000256" key="3">
    <source>
        <dbReference type="ARBA" id="ARBA00023002"/>
    </source>
</evidence>
<evidence type="ECO:0000256" key="2">
    <source>
        <dbReference type="ARBA" id="ARBA00022746"/>
    </source>
</evidence>
<keyword evidence="4" id="KW-1133">Transmembrane helix</keyword>
<feature type="transmembrane region" description="Helical" evidence="4">
    <location>
        <begin position="55"/>
        <end position="72"/>
    </location>
</feature>
<reference evidence="5 6" key="1">
    <citation type="submission" date="2019-07" db="EMBL/GenBank/DDBJ databases">
        <title>Whole genome shotgun sequence of Segetibacter aerophilus NBRC 106135.</title>
        <authorList>
            <person name="Hosoyama A."/>
            <person name="Uohara A."/>
            <person name="Ohji S."/>
            <person name="Ichikawa N."/>
        </authorList>
    </citation>
    <scope>NUCLEOTIDE SEQUENCE [LARGE SCALE GENOMIC DNA]</scope>
    <source>
        <strain evidence="5 6">NBRC 106135</strain>
    </source>
</reference>
<dbReference type="GO" id="GO:0010291">
    <property type="term" value="F:beta-carotene 3-hydroxylase activity"/>
    <property type="evidence" value="ECO:0007669"/>
    <property type="project" value="TreeGrafter"/>
</dbReference>
<dbReference type="InterPro" id="IPR045019">
    <property type="entry name" value="BETA-OHASE-like"/>
</dbReference>
<dbReference type="Proteomes" id="UP000321513">
    <property type="component" value="Unassembled WGS sequence"/>
</dbReference>
<accession>A0A512BH54</accession>
<keyword evidence="3" id="KW-0560">Oxidoreductase</keyword>
<feature type="transmembrane region" description="Helical" evidence="4">
    <location>
        <begin position="78"/>
        <end position="96"/>
    </location>
</feature>
<dbReference type="PANTHER" id="PTHR31899">
    <property type="entry name" value="BETA-CAROTENE 3-HYDROXYLASE 1, CHLOROPLASTIC"/>
    <property type="match status" value="1"/>
</dbReference>
<sequence>MEIVIKNILVTLAAFIAMEAVAWLTHKYIMHGLLWKLHKDHHKKDSYGFFERNDFFFLIFALPGMTALYFGMQANYNFLFFIGLGITLYGFTYFLVHEIFIHQRFKFFRNTDYTYFKAIRRAHKVHHKHLDKEDGECFGMLWVPMKFFRDIKSKTPA</sequence>
<dbReference type="OrthoDB" id="5243888at2"/>
<proteinExistence type="inferred from homology"/>
<dbReference type="RefSeq" id="WP_147205399.1">
    <property type="nucleotide sequence ID" value="NZ_BJYT01000018.1"/>
</dbReference>
<keyword evidence="6" id="KW-1185">Reference proteome</keyword>
<keyword evidence="2" id="KW-0125">Carotenoid biosynthesis</keyword>
<dbReference type="AlphaFoldDB" id="A0A512BH54"/>
<evidence type="ECO:0000256" key="4">
    <source>
        <dbReference type="SAM" id="Phobius"/>
    </source>
</evidence>
<comment type="similarity">
    <text evidence="1">Belongs to the sterol desaturase family.</text>
</comment>
<organism evidence="5 6">
    <name type="scientific">Segetibacter aerophilus</name>
    <dbReference type="NCBI Taxonomy" id="670293"/>
    <lineage>
        <taxon>Bacteria</taxon>
        <taxon>Pseudomonadati</taxon>
        <taxon>Bacteroidota</taxon>
        <taxon>Chitinophagia</taxon>
        <taxon>Chitinophagales</taxon>
        <taxon>Chitinophagaceae</taxon>
        <taxon>Segetibacter</taxon>
    </lineage>
</organism>
<dbReference type="PANTHER" id="PTHR31899:SF9">
    <property type="entry name" value="BETA-CAROTENE 3-HYDROXYLASE 1, CHLOROPLASTIC"/>
    <property type="match status" value="1"/>
</dbReference>
<evidence type="ECO:0000313" key="6">
    <source>
        <dbReference type="Proteomes" id="UP000321513"/>
    </source>
</evidence>
<gene>
    <name evidence="5" type="primary">crtZ</name>
    <name evidence="5" type="ORF">SAE01_37850</name>
</gene>
<protein>
    <submittedName>
        <fullName evidence="5">Beta-carotene hydroxylase</fullName>
    </submittedName>
</protein>